<keyword evidence="4" id="KW-0378">Hydrolase</keyword>
<dbReference type="AlphaFoldDB" id="A0A8K0WME9"/>
<evidence type="ECO:0000256" key="2">
    <source>
        <dbReference type="ARBA" id="ARBA00008300"/>
    </source>
</evidence>
<evidence type="ECO:0000256" key="4">
    <source>
        <dbReference type="ARBA" id="ARBA00022801"/>
    </source>
</evidence>
<comment type="similarity">
    <text evidence="2">Belongs to the AB hydrolase superfamily. LDAH family.</text>
</comment>
<evidence type="ECO:0000313" key="6">
    <source>
        <dbReference type="Proteomes" id="UP000813444"/>
    </source>
</evidence>
<organism evidence="5 6">
    <name type="scientific">Stachybotrys elegans</name>
    <dbReference type="NCBI Taxonomy" id="80388"/>
    <lineage>
        <taxon>Eukaryota</taxon>
        <taxon>Fungi</taxon>
        <taxon>Dikarya</taxon>
        <taxon>Ascomycota</taxon>
        <taxon>Pezizomycotina</taxon>
        <taxon>Sordariomycetes</taxon>
        <taxon>Hypocreomycetidae</taxon>
        <taxon>Hypocreales</taxon>
        <taxon>Stachybotryaceae</taxon>
        <taxon>Stachybotrys</taxon>
    </lineage>
</organism>
<comment type="subcellular location">
    <subcellularLocation>
        <location evidence="1">Lipid droplet</location>
    </subcellularLocation>
</comment>
<dbReference type="Gene3D" id="3.40.50.1820">
    <property type="entry name" value="alpha/beta hydrolase"/>
    <property type="match status" value="1"/>
</dbReference>
<dbReference type="PANTHER" id="PTHR13390">
    <property type="entry name" value="LIPASE"/>
    <property type="match status" value="1"/>
</dbReference>
<reference evidence="5" key="1">
    <citation type="journal article" date="2021" name="Nat. Commun.">
        <title>Genetic determinants of endophytism in the Arabidopsis root mycobiome.</title>
        <authorList>
            <person name="Mesny F."/>
            <person name="Miyauchi S."/>
            <person name="Thiergart T."/>
            <person name="Pickel B."/>
            <person name="Atanasova L."/>
            <person name="Karlsson M."/>
            <person name="Huettel B."/>
            <person name="Barry K.W."/>
            <person name="Haridas S."/>
            <person name="Chen C."/>
            <person name="Bauer D."/>
            <person name="Andreopoulos W."/>
            <person name="Pangilinan J."/>
            <person name="LaButti K."/>
            <person name="Riley R."/>
            <person name="Lipzen A."/>
            <person name="Clum A."/>
            <person name="Drula E."/>
            <person name="Henrissat B."/>
            <person name="Kohler A."/>
            <person name="Grigoriev I.V."/>
            <person name="Martin F.M."/>
            <person name="Hacquard S."/>
        </authorList>
    </citation>
    <scope>NUCLEOTIDE SEQUENCE</scope>
    <source>
        <strain evidence="5">MPI-CAGE-CH-0235</strain>
    </source>
</reference>
<comment type="caution">
    <text evidence="5">The sequence shown here is derived from an EMBL/GenBank/DDBJ whole genome shotgun (WGS) entry which is preliminary data.</text>
</comment>
<keyword evidence="3" id="KW-0551">Lipid droplet</keyword>
<dbReference type="Pfam" id="PF10230">
    <property type="entry name" value="LIDHydrolase"/>
    <property type="match status" value="1"/>
</dbReference>
<keyword evidence="6" id="KW-1185">Reference proteome</keyword>
<evidence type="ECO:0000313" key="5">
    <source>
        <dbReference type="EMBL" id="KAH7309511.1"/>
    </source>
</evidence>
<dbReference type="InterPro" id="IPR019363">
    <property type="entry name" value="LDAH"/>
</dbReference>
<dbReference type="GO" id="GO:0019915">
    <property type="term" value="P:lipid storage"/>
    <property type="evidence" value="ECO:0007669"/>
    <property type="project" value="InterPro"/>
</dbReference>
<dbReference type="SUPFAM" id="SSF53474">
    <property type="entry name" value="alpha/beta-Hydrolases"/>
    <property type="match status" value="1"/>
</dbReference>
<dbReference type="InterPro" id="IPR029058">
    <property type="entry name" value="AB_hydrolase_fold"/>
</dbReference>
<dbReference type="OrthoDB" id="448051at2759"/>
<sequence>MARIHAISLPSPQQHTARRHALIYFICGNPGLIDFYAHFLDCLRGLLNEGDTAYHVYGRNLLGFVDDEHEPFGPGNPPWDLDRQIEGMYDHVASLRTETKDERPYDEVILMGHSVGTYISVEIFRRHLEDPSRAPHLHLRHGFLLFATLTHIAKSPSGLGVARLLQVPGFEANVHWLAKLPLALFSEGTLAWIVERVMGFTPAAAGVTARWLKSRDGVWQAIHMGLAEMRDIAEDTWEEELWEVAVRGGEGAAAADLPRFFIFYGKEDHWVANHLRDEFIEKRKGSARIIVDEGDLPHAFSVKEESSWAVARKVAAWVDEIEGGRQKA</sequence>
<dbReference type="EMBL" id="JAGPNK010000013">
    <property type="protein sequence ID" value="KAH7309511.1"/>
    <property type="molecule type" value="Genomic_DNA"/>
</dbReference>
<evidence type="ECO:0000256" key="3">
    <source>
        <dbReference type="ARBA" id="ARBA00022677"/>
    </source>
</evidence>
<dbReference type="Proteomes" id="UP000813444">
    <property type="component" value="Unassembled WGS sequence"/>
</dbReference>
<protein>
    <submittedName>
        <fullName evidence="5">Uncharacterized protein</fullName>
    </submittedName>
</protein>
<proteinExistence type="inferred from homology"/>
<name>A0A8K0WME9_9HYPO</name>
<dbReference type="GO" id="GO:0016298">
    <property type="term" value="F:lipase activity"/>
    <property type="evidence" value="ECO:0007669"/>
    <property type="project" value="InterPro"/>
</dbReference>
<dbReference type="GO" id="GO:0005811">
    <property type="term" value="C:lipid droplet"/>
    <property type="evidence" value="ECO:0007669"/>
    <property type="project" value="UniProtKB-SubCell"/>
</dbReference>
<dbReference type="PANTHER" id="PTHR13390:SF0">
    <property type="entry name" value="LIPID DROPLET-ASSOCIATED HYDROLASE"/>
    <property type="match status" value="1"/>
</dbReference>
<accession>A0A8K0WME9</accession>
<gene>
    <name evidence="5" type="ORF">B0I35DRAFT_453241</name>
</gene>
<evidence type="ECO:0000256" key="1">
    <source>
        <dbReference type="ARBA" id="ARBA00004502"/>
    </source>
</evidence>